<dbReference type="InterPro" id="IPR027385">
    <property type="entry name" value="Beta-barrel_OMP"/>
</dbReference>
<reference evidence="8 9" key="1">
    <citation type="submission" date="2020-11" db="EMBL/GenBank/DDBJ databases">
        <title>Enhanced detection system for hospital associated transmission using whole genome sequencing surveillance.</title>
        <authorList>
            <person name="Harrison L.H."/>
            <person name="Van Tyne D."/>
            <person name="Marsh J.W."/>
            <person name="Griffith M.P."/>
            <person name="Snyder D.J."/>
            <person name="Cooper V.S."/>
            <person name="Mustapha M."/>
        </authorList>
    </citation>
    <scope>NUCLEOTIDE SEQUENCE [LARGE SCALE GENOMIC DNA]</scope>
    <source>
        <strain evidence="8 9">PR00075</strain>
    </source>
</reference>
<name>A0ABS0IRZ0_9GAMM</name>
<organism evidence="8 9">
    <name type="scientific">Proteus alimentorum</name>
    <dbReference type="NCBI Taxonomy" id="1973495"/>
    <lineage>
        <taxon>Bacteria</taxon>
        <taxon>Pseudomonadati</taxon>
        <taxon>Pseudomonadota</taxon>
        <taxon>Gammaproteobacteria</taxon>
        <taxon>Enterobacterales</taxon>
        <taxon>Morganellaceae</taxon>
        <taxon>Proteus</taxon>
    </lineage>
</organism>
<dbReference type="InterPro" id="IPR011250">
    <property type="entry name" value="OMP/PagP_B-barrel"/>
</dbReference>
<keyword evidence="4 6" id="KW-0732">Signal</keyword>
<evidence type="ECO:0000259" key="7">
    <source>
        <dbReference type="Pfam" id="PF13505"/>
    </source>
</evidence>
<dbReference type="Gene3D" id="2.40.160.20">
    <property type="match status" value="1"/>
</dbReference>
<gene>
    <name evidence="8" type="ORF">I4902_05805</name>
</gene>
<evidence type="ECO:0000313" key="8">
    <source>
        <dbReference type="EMBL" id="MBG2878779.1"/>
    </source>
</evidence>
<sequence>MKKTLLALLPFTLLLTSLTYAKNDRTLYSIGYAYIKVKDLPTANGVNLRVQTSPHTNKKISMQFSGTLSHQPLSNNGRLRYVSLSLGPAYALTPFIDLYATVGASGISYHTEENANKDNASKSLSWGTGSTFTIAKNIALTVSYEGSYFKMEGKSYPSYALIGNIGYRF</sequence>
<dbReference type="SUPFAM" id="SSF56925">
    <property type="entry name" value="OMPA-like"/>
    <property type="match status" value="1"/>
</dbReference>
<dbReference type="InterPro" id="IPR051723">
    <property type="entry name" value="Bact_OM_Invasion-Related"/>
</dbReference>
<comment type="subcellular location">
    <subcellularLocation>
        <location evidence="1">Cell outer membrane</location>
        <topology evidence="1">Multi-pass membrane protein</topology>
    </subcellularLocation>
</comment>
<evidence type="ECO:0000256" key="2">
    <source>
        <dbReference type="ARBA" id="ARBA00022452"/>
    </source>
</evidence>
<evidence type="ECO:0000256" key="4">
    <source>
        <dbReference type="ARBA" id="ARBA00022729"/>
    </source>
</evidence>
<evidence type="ECO:0000313" key="9">
    <source>
        <dbReference type="Proteomes" id="UP000614721"/>
    </source>
</evidence>
<dbReference type="EMBL" id="JADSJP010000007">
    <property type="protein sequence ID" value="MBG2878779.1"/>
    <property type="molecule type" value="Genomic_DNA"/>
</dbReference>
<proteinExistence type="predicted"/>
<feature type="domain" description="Outer membrane protein beta-barrel" evidence="7">
    <location>
        <begin position="29"/>
        <end position="169"/>
    </location>
</feature>
<keyword evidence="9" id="KW-1185">Reference proteome</keyword>
<keyword evidence="2" id="KW-1134">Transmembrane beta strand</keyword>
<dbReference type="PANTHER" id="PTHR35892:SF2">
    <property type="entry name" value="OUTER MEMBRANE PROTEIN PAGN"/>
    <property type="match status" value="1"/>
</dbReference>
<accession>A0ABS0IRZ0</accession>
<protein>
    <submittedName>
        <fullName evidence="8">Outer membrane beta-barrel protein</fullName>
    </submittedName>
</protein>
<dbReference type="Proteomes" id="UP000614721">
    <property type="component" value="Unassembled WGS sequence"/>
</dbReference>
<feature type="signal peptide" evidence="6">
    <location>
        <begin position="1"/>
        <end position="21"/>
    </location>
</feature>
<dbReference type="PANTHER" id="PTHR35892">
    <property type="entry name" value="OUTER MEMBRANE PROTEIN PAGN-RELATED"/>
    <property type="match status" value="1"/>
</dbReference>
<dbReference type="PRINTS" id="PR00316">
    <property type="entry name" value="ENTEROVIROMP"/>
</dbReference>
<evidence type="ECO:0000256" key="5">
    <source>
        <dbReference type="ARBA" id="ARBA00023136"/>
    </source>
</evidence>
<evidence type="ECO:0000256" key="1">
    <source>
        <dbReference type="ARBA" id="ARBA00004571"/>
    </source>
</evidence>
<keyword evidence="5" id="KW-0472">Membrane</keyword>
<dbReference type="RefSeq" id="WP_164996185.1">
    <property type="nucleotide sequence ID" value="NZ_CAWNQR010000037.1"/>
</dbReference>
<comment type="caution">
    <text evidence="8">The sequence shown here is derived from an EMBL/GenBank/DDBJ whole genome shotgun (WGS) entry which is preliminary data.</text>
</comment>
<feature type="chain" id="PRO_5047446388" evidence="6">
    <location>
        <begin position="22"/>
        <end position="169"/>
    </location>
</feature>
<keyword evidence="3" id="KW-0812">Transmembrane</keyword>
<evidence type="ECO:0000256" key="3">
    <source>
        <dbReference type="ARBA" id="ARBA00022692"/>
    </source>
</evidence>
<dbReference type="Pfam" id="PF13505">
    <property type="entry name" value="OMP_b-brl"/>
    <property type="match status" value="1"/>
</dbReference>
<evidence type="ECO:0000256" key="6">
    <source>
        <dbReference type="SAM" id="SignalP"/>
    </source>
</evidence>
<dbReference type="InterPro" id="IPR000758">
    <property type="entry name" value="Enterovir_OMP"/>
</dbReference>